<dbReference type="Proteomes" id="UP000238157">
    <property type="component" value="Unassembled WGS sequence"/>
</dbReference>
<evidence type="ECO:0000313" key="2">
    <source>
        <dbReference type="Proteomes" id="UP000238157"/>
    </source>
</evidence>
<sequence>MLILDLFVVINSYSIAYPMSFNFGLKEFLFFEISPSILVHKANIEELVQLTKTSSGMVKKTCCKDEQGFEANLIEKFRKYNEVNGKFKVCSPIH</sequence>
<comment type="caution">
    <text evidence="1">The sequence shown here is derived from an EMBL/GenBank/DDBJ whole genome shotgun (WGS) entry which is preliminary data.</text>
</comment>
<gene>
    <name evidence="1" type="ORF">CLW00_104217</name>
</gene>
<protein>
    <submittedName>
        <fullName evidence="1">Uncharacterized protein</fullName>
    </submittedName>
</protein>
<name>A0A2T0WPE6_9BACT</name>
<dbReference type="EMBL" id="PVTR01000004">
    <property type="protein sequence ID" value="PRY88566.1"/>
    <property type="molecule type" value="Genomic_DNA"/>
</dbReference>
<organism evidence="1 2">
    <name type="scientific">Mongoliibacter ruber</name>
    <dbReference type="NCBI Taxonomy" id="1750599"/>
    <lineage>
        <taxon>Bacteria</taxon>
        <taxon>Pseudomonadati</taxon>
        <taxon>Bacteroidota</taxon>
        <taxon>Cytophagia</taxon>
        <taxon>Cytophagales</taxon>
        <taxon>Cyclobacteriaceae</taxon>
        <taxon>Mongoliibacter</taxon>
    </lineage>
</organism>
<reference evidence="1 2" key="1">
    <citation type="submission" date="2018-03" db="EMBL/GenBank/DDBJ databases">
        <title>Genomic Encyclopedia of Archaeal and Bacterial Type Strains, Phase II (KMG-II): from individual species to whole genera.</title>
        <authorList>
            <person name="Goeker M."/>
        </authorList>
    </citation>
    <scope>NUCLEOTIDE SEQUENCE [LARGE SCALE GENOMIC DNA]</scope>
    <source>
        <strain evidence="1 2">DSM 27929</strain>
    </source>
</reference>
<accession>A0A2T0WPE6</accession>
<keyword evidence="2" id="KW-1185">Reference proteome</keyword>
<proteinExistence type="predicted"/>
<dbReference type="AlphaFoldDB" id="A0A2T0WPE6"/>
<evidence type="ECO:0000313" key="1">
    <source>
        <dbReference type="EMBL" id="PRY88566.1"/>
    </source>
</evidence>